<keyword evidence="3" id="KW-0805">Transcription regulation</keyword>
<dbReference type="GO" id="GO:0008270">
    <property type="term" value="F:zinc ion binding"/>
    <property type="evidence" value="ECO:0007669"/>
    <property type="project" value="InterPro"/>
</dbReference>
<keyword evidence="6" id="KW-0539">Nucleus</keyword>
<keyword evidence="4" id="KW-0238">DNA-binding</keyword>
<evidence type="ECO:0000259" key="8">
    <source>
        <dbReference type="Pfam" id="PF04082"/>
    </source>
</evidence>
<keyword evidence="5" id="KW-0804">Transcription</keyword>
<feature type="compositionally biased region" description="Low complexity" evidence="7">
    <location>
        <begin position="693"/>
        <end position="734"/>
    </location>
</feature>
<dbReference type="Pfam" id="PF04082">
    <property type="entry name" value="Fungal_trans"/>
    <property type="match status" value="1"/>
</dbReference>
<comment type="caution">
    <text evidence="9">The sequence shown here is derived from an EMBL/GenBank/DDBJ whole genome shotgun (WGS) entry which is preliminary data.</text>
</comment>
<dbReference type="PANTHER" id="PTHR31313">
    <property type="entry name" value="TY1 ENHANCER ACTIVATOR"/>
    <property type="match status" value="1"/>
</dbReference>
<keyword evidence="10" id="KW-1185">Reference proteome</keyword>
<feature type="compositionally biased region" description="Low complexity" evidence="7">
    <location>
        <begin position="600"/>
        <end position="613"/>
    </location>
</feature>
<evidence type="ECO:0000313" key="10">
    <source>
        <dbReference type="Proteomes" id="UP001176521"/>
    </source>
</evidence>
<feature type="compositionally biased region" description="Low complexity" evidence="7">
    <location>
        <begin position="657"/>
        <end position="667"/>
    </location>
</feature>
<organism evidence="9 10">
    <name type="scientific">Tilletia horrida</name>
    <dbReference type="NCBI Taxonomy" id="155126"/>
    <lineage>
        <taxon>Eukaryota</taxon>
        <taxon>Fungi</taxon>
        <taxon>Dikarya</taxon>
        <taxon>Basidiomycota</taxon>
        <taxon>Ustilaginomycotina</taxon>
        <taxon>Exobasidiomycetes</taxon>
        <taxon>Tilletiales</taxon>
        <taxon>Tilletiaceae</taxon>
        <taxon>Tilletia</taxon>
    </lineage>
</organism>
<feature type="compositionally biased region" description="Low complexity" evidence="7">
    <location>
        <begin position="7"/>
        <end position="25"/>
    </location>
</feature>
<feature type="compositionally biased region" description="Basic residues" evidence="7">
    <location>
        <begin position="26"/>
        <end position="36"/>
    </location>
</feature>
<gene>
    <name evidence="9" type="ORF">OC842_000760</name>
</gene>
<evidence type="ECO:0000256" key="5">
    <source>
        <dbReference type="ARBA" id="ARBA00023163"/>
    </source>
</evidence>
<evidence type="ECO:0000256" key="6">
    <source>
        <dbReference type="ARBA" id="ARBA00023242"/>
    </source>
</evidence>
<feature type="compositionally biased region" description="Basic residues" evidence="7">
    <location>
        <begin position="289"/>
        <end position="308"/>
    </location>
</feature>
<dbReference type="PANTHER" id="PTHR31313:SF81">
    <property type="entry name" value="TY1 ENHANCER ACTIVATOR"/>
    <property type="match status" value="1"/>
</dbReference>
<evidence type="ECO:0000256" key="1">
    <source>
        <dbReference type="ARBA" id="ARBA00022723"/>
    </source>
</evidence>
<dbReference type="GO" id="GO:0003677">
    <property type="term" value="F:DNA binding"/>
    <property type="evidence" value="ECO:0007669"/>
    <property type="project" value="UniProtKB-KW"/>
</dbReference>
<evidence type="ECO:0000256" key="2">
    <source>
        <dbReference type="ARBA" id="ARBA00022833"/>
    </source>
</evidence>
<evidence type="ECO:0000313" key="9">
    <source>
        <dbReference type="EMBL" id="KAK0539876.1"/>
    </source>
</evidence>
<dbReference type="InterPro" id="IPR051615">
    <property type="entry name" value="Transcr_Regulatory_Elem"/>
</dbReference>
<evidence type="ECO:0000256" key="3">
    <source>
        <dbReference type="ARBA" id="ARBA00023015"/>
    </source>
</evidence>
<reference evidence="9" key="1">
    <citation type="journal article" date="2023" name="PhytoFront">
        <title>Draft Genome Resources of Seven Strains of Tilletia horrida, Causal Agent of Kernel Smut of Rice.</title>
        <authorList>
            <person name="Khanal S."/>
            <person name="Antony Babu S."/>
            <person name="Zhou X.G."/>
        </authorList>
    </citation>
    <scope>NUCLEOTIDE SEQUENCE</scope>
    <source>
        <strain evidence="9">TX3</strain>
    </source>
</reference>
<keyword evidence="1" id="KW-0479">Metal-binding</keyword>
<proteinExistence type="predicted"/>
<dbReference type="CDD" id="cd12148">
    <property type="entry name" value="fungal_TF_MHR"/>
    <property type="match status" value="1"/>
</dbReference>
<dbReference type="Proteomes" id="UP001176521">
    <property type="component" value="Unassembled WGS sequence"/>
</dbReference>
<feature type="compositionally biased region" description="Low complexity" evidence="7">
    <location>
        <begin position="744"/>
        <end position="753"/>
    </location>
</feature>
<protein>
    <recommendedName>
        <fullName evidence="8">Xylanolytic transcriptional activator regulatory domain-containing protein</fullName>
    </recommendedName>
</protein>
<dbReference type="AlphaFoldDB" id="A0AAN6GG76"/>
<feature type="domain" description="Xylanolytic transcriptional activator regulatory" evidence="8">
    <location>
        <begin position="79"/>
        <end position="349"/>
    </location>
</feature>
<accession>A0AAN6GG76</accession>
<evidence type="ECO:0000256" key="4">
    <source>
        <dbReference type="ARBA" id="ARBA00023125"/>
    </source>
</evidence>
<feature type="region of interest" description="Disordered" evidence="7">
    <location>
        <begin position="1"/>
        <end position="56"/>
    </location>
</feature>
<feature type="region of interest" description="Disordered" evidence="7">
    <location>
        <begin position="274"/>
        <end position="318"/>
    </location>
</feature>
<keyword evidence="2" id="KW-0862">Zinc</keyword>
<dbReference type="GO" id="GO:0006351">
    <property type="term" value="P:DNA-templated transcription"/>
    <property type="evidence" value="ECO:0007669"/>
    <property type="project" value="InterPro"/>
</dbReference>
<dbReference type="EMBL" id="JAPDMQ010000023">
    <property type="protein sequence ID" value="KAK0539876.1"/>
    <property type="molecule type" value="Genomic_DNA"/>
</dbReference>
<evidence type="ECO:0000256" key="7">
    <source>
        <dbReference type="SAM" id="MobiDB-lite"/>
    </source>
</evidence>
<dbReference type="InterPro" id="IPR007219">
    <property type="entry name" value="XnlR_reg_dom"/>
</dbReference>
<feature type="region of interest" description="Disordered" evidence="7">
    <location>
        <begin position="547"/>
        <end position="613"/>
    </location>
</feature>
<feature type="compositionally biased region" description="Low complexity" evidence="7">
    <location>
        <begin position="547"/>
        <end position="572"/>
    </location>
</feature>
<feature type="compositionally biased region" description="Polar residues" evidence="7">
    <location>
        <begin position="42"/>
        <end position="56"/>
    </location>
</feature>
<name>A0AAN6GG76_9BASI</name>
<feature type="region of interest" description="Disordered" evidence="7">
    <location>
        <begin position="657"/>
        <end position="753"/>
    </location>
</feature>
<sequence>MPLPSPHNGNGNTFHFSNGSSSGSSSHHHHHNHSQQHHQGTMSPPHSTVDTILSPTSLPTPSAGLALFSPSKSERKELISTFFNRVHPYSALFDEMSFLRDLATGESPMQLSPMYAIAARFLPAQAGFLPNAERYAQQTRRIFHNDEGSVDSAASLDQAYLDFLDRPDQAAASHLLAVAQTVLLLSAYELGSGRHQAALQHSAACIRLLVGSGLHRPSTLVSASAQVELTRSRLVSVAFTHDVVLAALADQTPTVRRFDFELAGLTGNGLTHTEHARRHTVSSQEQPSHLHHHHLHHHHNSSASHRRHSDLERSSTERLTSQLENLARAAAIFAYAFEYRRQQAHSASSSSGINLSDEINRQLCEWSDRLELGQTFNGDNVQRHGSALWSVQDSASKEWTADHSVSLGWAMMHTLCECSSVLAKSGLVAAVGPASSPAAAAELAGLNSARSNLVLLLDNMHGAGRSSLLSILPMLYAQHLGATTATVTSSNSSSVDAWLSHSLSLWSLSPLQSRKAVLVLQPSTANGPATATASSLAPAVIVVGSSYRSSSSNSSYPSTTTSTPTTLPPVSSARSPMMGRTLPAISTPGAVSEPGAGMLSTNSSRISPSPSTASTSAAAAAAAAGSRPTLLGTKRTFSATSATSSTSPHLHALAQLSTPPMSLSSPPHQHQQHSKAGSPTPAGGSKEDGKGTSAAAAAAEGSASSASSSSSSSSAGSMSSSASSVSGGSSLGARSPPPAPPVLPVSSGAGAAGGASAIFKTNTLPPLISFHKHRA</sequence>